<organism evidence="1 2">
    <name type="scientific">Streptomyces daliensis</name>
    <dbReference type="NCBI Taxonomy" id="299421"/>
    <lineage>
        <taxon>Bacteria</taxon>
        <taxon>Bacillati</taxon>
        <taxon>Actinomycetota</taxon>
        <taxon>Actinomycetes</taxon>
        <taxon>Kitasatosporales</taxon>
        <taxon>Streptomycetaceae</taxon>
        <taxon>Streptomyces</taxon>
    </lineage>
</organism>
<keyword evidence="2" id="KW-1185">Reference proteome</keyword>
<name>A0A8T4INR2_9ACTN</name>
<dbReference type="Proteomes" id="UP000675554">
    <property type="component" value="Unassembled WGS sequence"/>
</dbReference>
<dbReference type="InterPro" id="IPR008266">
    <property type="entry name" value="Tyr_kinase_AS"/>
</dbReference>
<gene>
    <name evidence="1" type="ORF">KDA82_08530</name>
</gene>
<dbReference type="InterPro" id="IPR011009">
    <property type="entry name" value="Kinase-like_dom_sf"/>
</dbReference>
<dbReference type="EMBL" id="JAGSMN010000160">
    <property type="protein sequence ID" value="MBR7673060.1"/>
    <property type="molecule type" value="Genomic_DNA"/>
</dbReference>
<evidence type="ECO:0000313" key="1">
    <source>
        <dbReference type="EMBL" id="MBR7673060.1"/>
    </source>
</evidence>
<proteinExistence type="predicted"/>
<accession>A0A8T4INR2</accession>
<dbReference type="GO" id="GO:0004672">
    <property type="term" value="F:protein kinase activity"/>
    <property type="evidence" value="ECO:0007669"/>
    <property type="project" value="InterPro"/>
</dbReference>
<sequence length="262" mass="27607">MRETAARHLPGDGTYTAVDALGGGASAVAAVLSTGTSTVFVKGMPHGHHDEAEADGLDLEYEVNAQLPGCCPRVLWRVTVAGWTLLGFEAVEGGEHAEFAPGSPDLEPIVQALTTISGIPAPSLPLLSAWERWGYYCSEADAPLLHGDSLLHTDLAATNILISQDGRAHVIDWSWAAQGASWIDPALWAIRLISDGGHTPAEAAHWARKVPAFRAAAPGAVAVLSQAEAARWADLYADGTPGIEGVTRASRLWAEHWGTRSA</sequence>
<dbReference type="AlphaFoldDB" id="A0A8T4INR2"/>
<evidence type="ECO:0000313" key="2">
    <source>
        <dbReference type="Proteomes" id="UP000675554"/>
    </source>
</evidence>
<dbReference type="SUPFAM" id="SSF56112">
    <property type="entry name" value="Protein kinase-like (PK-like)"/>
    <property type="match status" value="1"/>
</dbReference>
<dbReference type="PROSITE" id="PS00109">
    <property type="entry name" value="PROTEIN_KINASE_TYR"/>
    <property type="match status" value="1"/>
</dbReference>
<comment type="caution">
    <text evidence="1">The sequence shown here is derived from an EMBL/GenBank/DDBJ whole genome shotgun (WGS) entry which is preliminary data.</text>
</comment>
<reference evidence="1" key="1">
    <citation type="submission" date="2021-04" db="EMBL/GenBank/DDBJ databases">
        <title>Sequencing of actinobacteria type strains.</title>
        <authorList>
            <person name="Nguyen G.-S."/>
            <person name="Wentzel A."/>
        </authorList>
    </citation>
    <scope>NUCLEOTIDE SEQUENCE</scope>
    <source>
        <strain evidence="1">DSM 42095</strain>
    </source>
</reference>
<protein>
    <submittedName>
        <fullName evidence="1">Aminoglycoside phosphotransferase</fullName>
    </submittedName>
</protein>